<organism evidence="9 10">
    <name type="scientific">Ricinus communis</name>
    <name type="common">Castor bean</name>
    <dbReference type="NCBI Taxonomy" id="3988"/>
    <lineage>
        <taxon>Eukaryota</taxon>
        <taxon>Viridiplantae</taxon>
        <taxon>Streptophyta</taxon>
        <taxon>Embryophyta</taxon>
        <taxon>Tracheophyta</taxon>
        <taxon>Spermatophyta</taxon>
        <taxon>Magnoliopsida</taxon>
        <taxon>eudicotyledons</taxon>
        <taxon>Gunneridae</taxon>
        <taxon>Pentapetalae</taxon>
        <taxon>rosids</taxon>
        <taxon>fabids</taxon>
        <taxon>Malpighiales</taxon>
        <taxon>Euphorbiaceae</taxon>
        <taxon>Acalyphoideae</taxon>
        <taxon>Acalypheae</taxon>
        <taxon>Ricinus</taxon>
    </lineage>
</organism>
<dbReference type="EMBL" id="EQ973891">
    <property type="protein sequence ID" value="EEF40127.1"/>
    <property type="molecule type" value="Genomic_DNA"/>
</dbReference>
<dbReference type="Proteomes" id="UP000008311">
    <property type="component" value="Unassembled WGS sequence"/>
</dbReference>
<reference evidence="10" key="1">
    <citation type="journal article" date="2010" name="Nat. Biotechnol.">
        <title>Draft genome sequence of the oilseed species Ricinus communis.</title>
        <authorList>
            <person name="Chan A.P."/>
            <person name="Crabtree J."/>
            <person name="Zhao Q."/>
            <person name="Lorenzi H."/>
            <person name="Orvis J."/>
            <person name="Puiu D."/>
            <person name="Melake-Berhan A."/>
            <person name="Jones K.M."/>
            <person name="Redman J."/>
            <person name="Chen G."/>
            <person name="Cahoon E.B."/>
            <person name="Gedil M."/>
            <person name="Stanke M."/>
            <person name="Haas B.J."/>
            <person name="Wortman J.R."/>
            <person name="Fraser-Liggett C.M."/>
            <person name="Ravel J."/>
            <person name="Rabinowicz P.D."/>
        </authorList>
    </citation>
    <scope>NUCLEOTIDE SEQUENCE [LARGE SCALE GENOMIC DNA]</scope>
    <source>
        <strain evidence="10">cv. Hale</strain>
    </source>
</reference>
<accession>B9S8F0</accession>
<keyword evidence="10" id="KW-1185">Reference proteome</keyword>
<dbReference type="InterPro" id="IPR038933">
    <property type="entry name" value="Ovate"/>
</dbReference>
<keyword evidence="5 6" id="KW-0539">Nucleus</keyword>
<evidence type="ECO:0000256" key="4">
    <source>
        <dbReference type="ARBA" id="ARBA00023163"/>
    </source>
</evidence>
<evidence type="ECO:0000256" key="5">
    <source>
        <dbReference type="ARBA" id="ARBA00023242"/>
    </source>
</evidence>
<dbReference type="PROSITE" id="PS51754">
    <property type="entry name" value="OVATE"/>
    <property type="match status" value="1"/>
</dbReference>
<evidence type="ECO:0000313" key="9">
    <source>
        <dbReference type="EMBL" id="EEF40127.1"/>
    </source>
</evidence>
<dbReference type="FunCoup" id="B9S8F0">
    <property type="interactions" value="28"/>
</dbReference>
<dbReference type="AlphaFoldDB" id="B9S8F0"/>
<evidence type="ECO:0000256" key="6">
    <source>
        <dbReference type="RuleBase" id="RU367028"/>
    </source>
</evidence>
<dbReference type="NCBIfam" id="TIGR01568">
    <property type="entry name" value="A_thal_3678"/>
    <property type="match status" value="1"/>
</dbReference>
<keyword evidence="4 6" id="KW-0804">Transcription</keyword>
<dbReference type="OrthoDB" id="1928390at2759"/>
<sequence>MKWGKKRKSSSRSFLTSQVLPTSWLTKFKQMSMNSGEKQAKMKQKGKWNSVTTNPSSYATNTTGVGKFYGGDGDAFWRLSFGEDSLEGMKSRGVFKSVRYNSDDDDNDLEFPPSSFQSYSRVNEKEAQKFSDMVSHARKMRGLPKEIEIFPRVQTCIREKVAEIRTPRLGVEREKTLRKGNYRVFEDKQLEGRQAEAEKHPRKAVAKNMYERKPGKFVEGEDVKLAAADSRDSYLREIEEDCSLCAEKESDGFYAENHSYKWQKLKERKIEEVKSRKEEQRKSVYISRDVERKTKQNNKVKVNSPRTASKAEICKIKALEDMKKAKLKAKKKAKGKTVEEFQGLESFAVVKCSYDPQKDFRDSMVEMIKEQNISRSEELEELLACYLTLNSDEYHDLIIRVFRQVWFDLNQASFVAN</sequence>
<name>B9S8F0_RICCO</name>
<dbReference type="STRING" id="3988.B9S8F0"/>
<evidence type="ECO:0000259" key="8">
    <source>
        <dbReference type="PROSITE" id="PS51754"/>
    </source>
</evidence>
<dbReference type="GO" id="GO:0045892">
    <property type="term" value="P:negative regulation of DNA-templated transcription"/>
    <property type="evidence" value="ECO:0007669"/>
    <property type="project" value="UniProtKB-UniRule"/>
</dbReference>
<evidence type="ECO:0000256" key="7">
    <source>
        <dbReference type="SAM" id="MobiDB-lite"/>
    </source>
</evidence>
<keyword evidence="3 6" id="KW-0805">Transcription regulation</keyword>
<proteinExistence type="predicted"/>
<evidence type="ECO:0000256" key="1">
    <source>
        <dbReference type="ARBA" id="ARBA00004123"/>
    </source>
</evidence>
<comment type="subcellular location">
    <subcellularLocation>
        <location evidence="1 6">Nucleus</location>
    </subcellularLocation>
</comment>
<feature type="domain" description="OVATE" evidence="8">
    <location>
        <begin position="349"/>
        <end position="408"/>
    </location>
</feature>
<comment type="function">
    <text evidence="6">Transcriptional repressor that regulates multiple aspects of plant growth and development.</text>
</comment>
<dbReference type="KEGG" id="rcu:8275191"/>
<evidence type="ECO:0000256" key="2">
    <source>
        <dbReference type="ARBA" id="ARBA00022491"/>
    </source>
</evidence>
<dbReference type="PANTHER" id="PTHR33057">
    <property type="entry name" value="TRANSCRIPTION REPRESSOR OFP7-RELATED"/>
    <property type="match status" value="1"/>
</dbReference>
<gene>
    <name evidence="9" type="ORF">RCOM_1252020</name>
</gene>
<dbReference type="InterPro" id="IPR006458">
    <property type="entry name" value="Ovate_C"/>
</dbReference>
<protein>
    <recommendedName>
        <fullName evidence="6">Transcription repressor</fullName>
    </recommendedName>
    <alternativeName>
        <fullName evidence="6">Ovate family protein</fullName>
    </alternativeName>
</protein>
<evidence type="ECO:0000256" key="3">
    <source>
        <dbReference type="ARBA" id="ARBA00023015"/>
    </source>
</evidence>
<evidence type="ECO:0000313" key="10">
    <source>
        <dbReference type="Proteomes" id="UP000008311"/>
    </source>
</evidence>
<dbReference type="PANTHER" id="PTHR33057:SF82">
    <property type="entry name" value="TRANSCRIPTION REPRESSOR OFP5"/>
    <property type="match status" value="1"/>
</dbReference>
<keyword evidence="2 6" id="KW-0678">Repressor</keyword>
<feature type="region of interest" description="Disordered" evidence="7">
    <location>
        <begin position="35"/>
        <end position="54"/>
    </location>
</feature>
<dbReference type="GO" id="GO:0005634">
    <property type="term" value="C:nucleus"/>
    <property type="evidence" value="ECO:0007669"/>
    <property type="project" value="UniProtKB-SubCell"/>
</dbReference>
<dbReference type="InParanoid" id="B9S8F0"/>
<dbReference type="Pfam" id="PF04844">
    <property type="entry name" value="Ovate"/>
    <property type="match status" value="1"/>
</dbReference>
<dbReference type="eggNOG" id="ENOG502QQT7">
    <property type="taxonomic scope" value="Eukaryota"/>
</dbReference>